<reference evidence="2" key="1">
    <citation type="submission" date="2017-05" db="UniProtKB">
        <authorList>
            <consortium name="EnsemblMetazoa"/>
        </authorList>
    </citation>
    <scope>IDENTIFICATION</scope>
</reference>
<name>A0A1X7UP26_AMPQE</name>
<evidence type="ECO:0000313" key="2">
    <source>
        <dbReference type="EnsemblMetazoa" id="Aqu2.1.29152_001"/>
    </source>
</evidence>
<accession>A0A1X7UP26</accession>
<dbReference type="InterPro" id="IPR048324">
    <property type="entry name" value="ZSWIM1-3_RNaseH-like"/>
</dbReference>
<dbReference type="EnsemblMetazoa" id="Aqu2.1.29152_001">
    <property type="protein sequence ID" value="Aqu2.1.29152_001"/>
    <property type="gene ID" value="Aqu2.1.29152"/>
</dbReference>
<sequence>MLCEDSNGQSEIVAVCILVTENAKGIRWMFETFEAQNAKWCDVKAVMSDKDINEREMQKTTTVSNAVTNQCHTPAKDDTNVKSKADVKMLPVTKMRGWPKGHKLTTVGLLCRKGKAALKPTSFIDLHFYNKRNVMLRWLVDNGILASAMTSDELIEEDQVDSKPEKVPCSTLDEAVEILMINLFSQKKHGLS</sequence>
<dbReference type="AlphaFoldDB" id="A0A1X7UP26"/>
<feature type="domain" description="ZSWIM1/3 RNaseH-like" evidence="1">
    <location>
        <begin position="1"/>
        <end position="57"/>
    </location>
</feature>
<dbReference type="InParanoid" id="A0A1X7UP26"/>
<organism evidence="2">
    <name type="scientific">Amphimedon queenslandica</name>
    <name type="common">Sponge</name>
    <dbReference type="NCBI Taxonomy" id="400682"/>
    <lineage>
        <taxon>Eukaryota</taxon>
        <taxon>Metazoa</taxon>
        <taxon>Porifera</taxon>
        <taxon>Demospongiae</taxon>
        <taxon>Heteroscleromorpha</taxon>
        <taxon>Haplosclerida</taxon>
        <taxon>Niphatidae</taxon>
        <taxon>Amphimedon</taxon>
    </lineage>
</organism>
<proteinExistence type="predicted"/>
<evidence type="ECO:0000259" key="1">
    <source>
        <dbReference type="Pfam" id="PF21056"/>
    </source>
</evidence>
<dbReference type="Pfam" id="PF21056">
    <property type="entry name" value="ZSWIM1-3_RNaseH-like"/>
    <property type="match status" value="1"/>
</dbReference>
<protein>
    <recommendedName>
        <fullName evidence="1">ZSWIM1/3 RNaseH-like domain-containing protein</fullName>
    </recommendedName>
</protein>